<organism evidence="8 9">
    <name type="scientific">Microthlaspi erraticum</name>
    <dbReference type="NCBI Taxonomy" id="1685480"/>
    <lineage>
        <taxon>Eukaryota</taxon>
        <taxon>Viridiplantae</taxon>
        <taxon>Streptophyta</taxon>
        <taxon>Embryophyta</taxon>
        <taxon>Tracheophyta</taxon>
        <taxon>Spermatophyta</taxon>
        <taxon>Magnoliopsida</taxon>
        <taxon>eudicotyledons</taxon>
        <taxon>Gunneridae</taxon>
        <taxon>Pentapetalae</taxon>
        <taxon>rosids</taxon>
        <taxon>malvids</taxon>
        <taxon>Brassicales</taxon>
        <taxon>Brassicaceae</taxon>
        <taxon>Coluteocarpeae</taxon>
        <taxon>Microthlaspi</taxon>
    </lineage>
</organism>
<feature type="domain" description="BHLH" evidence="7">
    <location>
        <begin position="165"/>
        <end position="214"/>
    </location>
</feature>
<evidence type="ECO:0000256" key="3">
    <source>
        <dbReference type="ARBA" id="ARBA00023125"/>
    </source>
</evidence>
<dbReference type="SUPFAM" id="SSF47459">
    <property type="entry name" value="HLH, helix-loop-helix DNA-binding domain"/>
    <property type="match status" value="1"/>
</dbReference>
<dbReference type="GO" id="GO:0005634">
    <property type="term" value="C:nucleus"/>
    <property type="evidence" value="ECO:0007669"/>
    <property type="project" value="UniProtKB-SubCell"/>
</dbReference>
<evidence type="ECO:0000256" key="4">
    <source>
        <dbReference type="ARBA" id="ARBA00023163"/>
    </source>
</evidence>
<dbReference type="PROSITE" id="PS50888">
    <property type="entry name" value="BHLH"/>
    <property type="match status" value="1"/>
</dbReference>
<dbReference type="Pfam" id="PF00010">
    <property type="entry name" value="HLH"/>
    <property type="match status" value="1"/>
</dbReference>
<comment type="subcellular location">
    <subcellularLocation>
        <location evidence="1">Nucleus</location>
    </subcellularLocation>
</comment>
<accession>A0A6D2IUI1</accession>
<dbReference type="OrthoDB" id="1610519at2759"/>
<dbReference type="Gene3D" id="4.10.280.10">
    <property type="entry name" value="Helix-loop-helix DNA-binding domain"/>
    <property type="match status" value="1"/>
</dbReference>
<dbReference type="CDD" id="cd11393">
    <property type="entry name" value="bHLH_AtbHLH_like"/>
    <property type="match status" value="1"/>
</dbReference>
<reference evidence="8" key="1">
    <citation type="submission" date="2020-01" db="EMBL/GenBank/DDBJ databases">
        <authorList>
            <person name="Mishra B."/>
        </authorList>
    </citation>
    <scope>NUCLEOTIDE SEQUENCE [LARGE SCALE GENOMIC DNA]</scope>
</reference>
<gene>
    <name evidence="8" type="ORF">MERR_LOCUS17472</name>
</gene>
<dbReference type="GO" id="GO:0046983">
    <property type="term" value="F:protein dimerization activity"/>
    <property type="evidence" value="ECO:0007669"/>
    <property type="project" value="InterPro"/>
</dbReference>
<dbReference type="Proteomes" id="UP000467841">
    <property type="component" value="Unassembled WGS sequence"/>
</dbReference>
<dbReference type="GO" id="GO:0003677">
    <property type="term" value="F:DNA binding"/>
    <property type="evidence" value="ECO:0007669"/>
    <property type="project" value="UniProtKB-KW"/>
</dbReference>
<keyword evidence="4" id="KW-0804">Transcription</keyword>
<sequence length="290" mass="32601">MEFGYEFDSLSELPPLPQEFDSMEYSRNYPYTITPLDSLAPFPSSDFTLSTGGFTFSDQYQDLLQLQQQSADSLFLDSALSLFTRDHLSESTRLGKLFHEDVATPFLHLPDLKSFEYTTTDVSAVENTKPFLSLSPPHPEKRRRVGSTFTISPSPSSSSNSKSPARSSSQATFGGDRRKKISDKIRSLEKLMPWEKKMSLATVLEEAHKYIKFLQSQISALRWMPLESVYCTAGEFGESDLLKSLTRQQILQVLANSPGARTVLSTRGECVFSYEQLLSVKMLAQSARNL</sequence>
<evidence type="ECO:0000259" key="7">
    <source>
        <dbReference type="PROSITE" id="PS50888"/>
    </source>
</evidence>
<keyword evidence="2" id="KW-0805">Transcription regulation</keyword>
<dbReference type="AlphaFoldDB" id="A0A6D2IUI1"/>
<dbReference type="GO" id="GO:0003700">
    <property type="term" value="F:DNA-binding transcription factor activity"/>
    <property type="evidence" value="ECO:0007669"/>
    <property type="project" value="InterPro"/>
</dbReference>
<proteinExistence type="predicted"/>
<keyword evidence="5" id="KW-0539">Nucleus</keyword>
<dbReference type="EMBL" id="CACVBM020001092">
    <property type="protein sequence ID" value="CAA7030237.1"/>
    <property type="molecule type" value="Genomic_DNA"/>
</dbReference>
<dbReference type="PANTHER" id="PTHR45914">
    <property type="entry name" value="TRANSCRIPTION FACTOR HEC3-RELATED"/>
    <property type="match status" value="1"/>
</dbReference>
<dbReference type="InterPro" id="IPR045239">
    <property type="entry name" value="bHLH95_bHLH"/>
</dbReference>
<dbReference type="PANTHER" id="PTHR45914:SF24">
    <property type="entry name" value="BHLH DOMAIN-CONTAINING PROTEIN"/>
    <property type="match status" value="1"/>
</dbReference>
<evidence type="ECO:0000313" key="8">
    <source>
        <dbReference type="EMBL" id="CAA7030237.1"/>
    </source>
</evidence>
<evidence type="ECO:0000256" key="6">
    <source>
        <dbReference type="SAM" id="MobiDB-lite"/>
    </source>
</evidence>
<feature type="region of interest" description="Disordered" evidence="6">
    <location>
        <begin position="129"/>
        <end position="179"/>
    </location>
</feature>
<dbReference type="InterPro" id="IPR045843">
    <property type="entry name" value="IND-like"/>
</dbReference>
<evidence type="ECO:0000256" key="2">
    <source>
        <dbReference type="ARBA" id="ARBA00023015"/>
    </source>
</evidence>
<evidence type="ECO:0000256" key="5">
    <source>
        <dbReference type="ARBA" id="ARBA00023242"/>
    </source>
</evidence>
<evidence type="ECO:0000313" key="9">
    <source>
        <dbReference type="Proteomes" id="UP000467841"/>
    </source>
</evidence>
<protein>
    <recommendedName>
        <fullName evidence="7">BHLH domain-containing protein</fullName>
    </recommendedName>
</protein>
<keyword evidence="3" id="KW-0238">DNA-binding</keyword>
<keyword evidence="9" id="KW-1185">Reference proteome</keyword>
<name>A0A6D2IUI1_9BRAS</name>
<comment type="caution">
    <text evidence="8">The sequence shown here is derived from an EMBL/GenBank/DDBJ whole genome shotgun (WGS) entry which is preliminary data.</text>
</comment>
<dbReference type="InterPro" id="IPR036638">
    <property type="entry name" value="HLH_DNA-bd_sf"/>
</dbReference>
<feature type="compositionally biased region" description="Low complexity" evidence="6">
    <location>
        <begin position="152"/>
        <end position="169"/>
    </location>
</feature>
<dbReference type="InterPro" id="IPR011598">
    <property type="entry name" value="bHLH_dom"/>
</dbReference>
<evidence type="ECO:0000256" key="1">
    <source>
        <dbReference type="ARBA" id="ARBA00004123"/>
    </source>
</evidence>